<dbReference type="Proteomes" id="UP001375240">
    <property type="component" value="Unassembled WGS sequence"/>
</dbReference>
<reference evidence="2 3" key="1">
    <citation type="submission" date="2019-10" db="EMBL/GenBank/DDBJ databases">
        <authorList>
            <person name="Palmer J.M."/>
        </authorList>
    </citation>
    <scope>NUCLEOTIDE SEQUENCE [LARGE SCALE GENOMIC DNA]</scope>
    <source>
        <strain evidence="2 3">TWF696</strain>
    </source>
</reference>
<protein>
    <submittedName>
        <fullName evidence="2">Uncharacterized protein</fullName>
    </submittedName>
</protein>
<name>A0AAV9VJE9_9PEZI</name>
<feature type="compositionally biased region" description="Basic and acidic residues" evidence="1">
    <location>
        <begin position="1"/>
        <end position="19"/>
    </location>
</feature>
<evidence type="ECO:0000313" key="3">
    <source>
        <dbReference type="Proteomes" id="UP001375240"/>
    </source>
</evidence>
<keyword evidence="3" id="KW-1185">Reference proteome</keyword>
<sequence length="391" mass="44654">MGDPYRERYRGGRGTDRYESYPPDDYYPPPGPPYGRGSGPPPPIDPGYDPRVYAREPIYDRPGAYDMPPPRGVPRNDYPSQPLRPDDYSRRVGAGDYRPPQAPRGSVPRDPGYPEMEYYPPPTSERHRQPPSRDYDRYPPETYRGEDTRRRVRRDDVDYDRYPPEAYDTGYYEDPAATGRRPGPPPIEYTRGPYDADVPTSRSRRTRDPGVKIPPTKSSPEAHDEEFTLPAEGIDKSILQKYITRFLGNDATSRGPMLDKELGLIYRYSAYRQFTSEQIRDLKKYTDHLSDPGYARGREGPGPVMPSLSTTRPSGRRNTDDDPMIMTDMSRDDYIYSTTANPGSRVATREIRAGRSPHDAYGASYHDPPARHTRAPIEARQGQDEDDEMED</sequence>
<dbReference type="AlphaFoldDB" id="A0AAV9VJE9"/>
<proteinExistence type="predicted"/>
<feature type="region of interest" description="Disordered" evidence="1">
    <location>
        <begin position="1"/>
        <end position="229"/>
    </location>
</feature>
<gene>
    <name evidence="2" type="ORF">TWF696_001018</name>
</gene>
<feature type="region of interest" description="Disordered" evidence="1">
    <location>
        <begin position="352"/>
        <end position="391"/>
    </location>
</feature>
<feature type="compositionally biased region" description="Pro residues" evidence="1">
    <location>
        <begin position="25"/>
        <end position="45"/>
    </location>
</feature>
<feature type="compositionally biased region" description="Basic and acidic residues" evidence="1">
    <location>
        <begin position="124"/>
        <end position="163"/>
    </location>
</feature>
<feature type="region of interest" description="Disordered" evidence="1">
    <location>
        <begin position="290"/>
        <end position="326"/>
    </location>
</feature>
<accession>A0AAV9VJE9</accession>
<comment type="caution">
    <text evidence="2">The sequence shown here is derived from an EMBL/GenBank/DDBJ whole genome shotgun (WGS) entry which is preliminary data.</text>
</comment>
<evidence type="ECO:0000313" key="2">
    <source>
        <dbReference type="EMBL" id="KAK6359890.1"/>
    </source>
</evidence>
<evidence type="ECO:0000256" key="1">
    <source>
        <dbReference type="SAM" id="MobiDB-lite"/>
    </source>
</evidence>
<organism evidence="2 3">
    <name type="scientific">Orbilia brochopaga</name>
    <dbReference type="NCBI Taxonomy" id="3140254"/>
    <lineage>
        <taxon>Eukaryota</taxon>
        <taxon>Fungi</taxon>
        <taxon>Dikarya</taxon>
        <taxon>Ascomycota</taxon>
        <taxon>Pezizomycotina</taxon>
        <taxon>Orbiliomycetes</taxon>
        <taxon>Orbiliales</taxon>
        <taxon>Orbiliaceae</taxon>
        <taxon>Orbilia</taxon>
    </lineage>
</organism>
<dbReference type="EMBL" id="JAVHNQ010000001">
    <property type="protein sequence ID" value="KAK6359890.1"/>
    <property type="molecule type" value="Genomic_DNA"/>
</dbReference>